<dbReference type="PANTHER" id="PTHR43725">
    <property type="entry name" value="UDP-GLUCOSE 4-EPIMERASE"/>
    <property type="match status" value="1"/>
</dbReference>
<dbReference type="InterPro" id="IPR001509">
    <property type="entry name" value="Epimerase_deHydtase"/>
</dbReference>
<keyword evidence="8" id="KW-0299">Galactose metabolism</keyword>
<comment type="similarity">
    <text evidence="4 10">Belongs to the NAD(P)-dependent epimerase/dehydratase family.</text>
</comment>
<evidence type="ECO:0000256" key="6">
    <source>
        <dbReference type="ARBA" id="ARBA00018569"/>
    </source>
</evidence>
<dbReference type="SUPFAM" id="SSF51735">
    <property type="entry name" value="NAD(P)-binding Rossmann-fold domains"/>
    <property type="match status" value="1"/>
</dbReference>
<dbReference type="NCBIfam" id="TIGR01179">
    <property type="entry name" value="galE"/>
    <property type="match status" value="1"/>
</dbReference>
<comment type="cofactor">
    <cofactor evidence="2 10">
        <name>NAD(+)</name>
        <dbReference type="ChEBI" id="CHEBI:57540"/>
    </cofactor>
</comment>
<sequence length="338" mass="36616">MSARILLTGAAGYIASHTWLALQAAGFEVVGVDNFSNSSPEVLNRLKTLSGQEPVFERADVCDAGAMNVVFERHHPDAVVHFAAFKAVGESSTQPLSYYRNNLGGLINICETMVRFDCKRMVFSSSATVYGVSETLPLREDAALSAVNPYGATKLMGETILRDLGAADPAWQTAALRYFNPVGAHASGLIGEDPRGTPNNLMPFVAQVAVGRRSRLQVFGNDYATPDGTGVRDYIHVLDLAEGHVAALRFLLGGKESITVNLGTGQGYSVLDLVKAYEAASGRSVPYEIVARRPGDVAACYADPQFALERLGWQAHHDLKQMCEDSWRWQSMNPQGFT</sequence>
<evidence type="ECO:0000256" key="10">
    <source>
        <dbReference type="RuleBase" id="RU366046"/>
    </source>
</evidence>
<comment type="caution">
    <text evidence="12">The sequence shown here is derived from an EMBL/GenBank/DDBJ whole genome shotgun (WGS) entry which is preliminary data.</text>
</comment>
<protein>
    <recommendedName>
        <fullName evidence="6 10">UDP-glucose 4-epimerase</fullName>
        <ecNumber evidence="5 10">5.1.3.2</ecNumber>
    </recommendedName>
</protein>
<dbReference type="Proteomes" id="UP001221189">
    <property type="component" value="Unassembled WGS sequence"/>
</dbReference>
<dbReference type="Gene3D" id="3.90.25.10">
    <property type="entry name" value="UDP-galactose 4-epimerase, domain 1"/>
    <property type="match status" value="1"/>
</dbReference>
<comment type="pathway">
    <text evidence="3 10">Carbohydrate metabolism; galactose metabolism.</text>
</comment>
<evidence type="ECO:0000256" key="2">
    <source>
        <dbReference type="ARBA" id="ARBA00001911"/>
    </source>
</evidence>
<name>A0ABT5KKJ9_9BURK</name>
<dbReference type="InterPro" id="IPR036291">
    <property type="entry name" value="NAD(P)-bd_dom_sf"/>
</dbReference>
<dbReference type="CDD" id="cd05247">
    <property type="entry name" value="UDP_G4E_1_SDR_e"/>
    <property type="match status" value="1"/>
</dbReference>
<gene>
    <name evidence="12" type="primary">galE</name>
    <name evidence="12" type="ORF">PRZ03_22785</name>
</gene>
<dbReference type="Pfam" id="PF01370">
    <property type="entry name" value="Epimerase"/>
    <property type="match status" value="1"/>
</dbReference>
<dbReference type="EC" id="5.1.3.2" evidence="5 10"/>
<dbReference type="NCBIfam" id="NF007956">
    <property type="entry name" value="PRK10675.1"/>
    <property type="match status" value="1"/>
</dbReference>
<organism evidence="12 13">
    <name type="scientific">Roseateles albus</name>
    <dbReference type="NCBI Taxonomy" id="2987525"/>
    <lineage>
        <taxon>Bacteria</taxon>
        <taxon>Pseudomonadati</taxon>
        <taxon>Pseudomonadota</taxon>
        <taxon>Betaproteobacteria</taxon>
        <taxon>Burkholderiales</taxon>
        <taxon>Sphaerotilaceae</taxon>
        <taxon>Roseateles</taxon>
    </lineage>
</organism>
<evidence type="ECO:0000256" key="4">
    <source>
        <dbReference type="ARBA" id="ARBA00007637"/>
    </source>
</evidence>
<keyword evidence="7 10" id="KW-0520">NAD</keyword>
<evidence type="ECO:0000256" key="3">
    <source>
        <dbReference type="ARBA" id="ARBA00004947"/>
    </source>
</evidence>
<dbReference type="EMBL" id="JAQQXT010000021">
    <property type="protein sequence ID" value="MDC8774400.1"/>
    <property type="molecule type" value="Genomic_DNA"/>
</dbReference>
<proteinExistence type="inferred from homology"/>
<dbReference type="GO" id="GO:0003978">
    <property type="term" value="F:UDP-glucose 4-epimerase activity"/>
    <property type="evidence" value="ECO:0007669"/>
    <property type="project" value="UniProtKB-EC"/>
</dbReference>
<dbReference type="PANTHER" id="PTHR43725:SF47">
    <property type="entry name" value="UDP-GLUCOSE 4-EPIMERASE"/>
    <property type="match status" value="1"/>
</dbReference>
<evidence type="ECO:0000256" key="1">
    <source>
        <dbReference type="ARBA" id="ARBA00000083"/>
    </source>
</evidence>
<evidence type="ECO:0000256" key="9">
    <source>
        <dbReference type="ARBA" id="ARBA00023235"/>
    </source>
</evidence>
<evidence type="ECO:0000256" key="7">
    <source>
        <dbReference type="ARBA" id="ARBA00023027"/>
    </source>
</evidence>
<keyword evidence="13" id="KW-1185">Reference proteome</keyword>
<keyword evidence="10" id="KW-0119">Carbohydrate metabolism</keyword>
<feature type="domain" description="NAD-dependent epimerase/dehydratase" evidence="11">
    <location>
        <begin position="5"/>
        <end position="263"/>
    </location>
</feature>
<evidence type="ECO:0000259" key="11">
    <source>
        <dbReference type="Pfam" id="PF01370"/>
    </source>
</evidence>
<evidence type="ECO:0000256" key="5">
    <source>
        <dbReference type="ARBA" id="ARBA00013189"/>
    </source>
</evidence>
<accession>A0ABT5KKJ9</accession>
<dbReference type="Gene3D" id="3.40.50.720">
    <property type="entry name" value="NAD(P)-binding Rossmann-like Domain"/>
    <property type="match status" value="1"/>
</dbReference>
<dbReference type="RefSeq" id="WP_273602403.1">
    <property type="nucleotide sequence ID" value="NZ_JAQQXT010000021.1"/>
</dbReference>
<comment type="catalytic activity">
    <reaction evidence="1 10">
        <text>UDP-alpha-D-glucose = UDP-alpha-D-galactose</text>
        <dbReference type="Rhea" id="RHEA:22168"/>
        <dbReference type="ChEBI" id="CHEBI:58885"/>
        <dbReference type="ChEBI" id="CHEBI:66914"/>
        <dbReference type="EC" id="5.1.3.2"/>
    </reaction>
</comment>
<evidence type="ECO:0000313" key="13">
    <source>
        <dbReference type="Proteomes" id="UP001221189"/>
    </source>
</evidence>
<evidence type="ECO:0000313" key="12">
    <source>
        <dbReference type="EMBL" id="MDC8774400.1"/>
    </source>
</evidence>
<comment type="subunit">
    <text evidence="10">Homodimer.</text>
</comment>
<keyword evidence="9 10" id="KW-0413">Isomerase</keyword>
<dbReference type="InterPro" id="IPR005886">
    <property type="entry name" value="UDP_G4E"/>
</dbReference>
<reference evidence="12 13" key="1">
    <citation type="submission" date="2022-10" db="EMBL/GenBank/DDBJ databases">
        <title>Paucibacter sp. hw1 Genome sequencing.</title>
        <authorList>
            <person name="Park S."/>
        </authorList>
    </citation>
    <scope>NUCLEOTIDE SEQUENCE [LARGE SCALE GENOMIC DNA]</scope>
    <source>
        <strain evidence="13">hw1</strain>
    </source>
</reference>
<evidence type="ECO:0000256" key="8">
    <source>
        <dbReference type="ARBA" id="ARBA00023144"/>
    </source>
</evidence>